<feature type="domain" description="SUF system FeS cluster assembly SufBD core" evidence="2">
    <location>
        <begin position="147"/>
        <end position="382"/>
    </location>
</feature>
<evidence type="ECO:0000313" key="4">
    <source>
        <dbReference type="EMBL" id="MFC6770592.1"/>
    </source>
</evidence>
<dbReference type="Pfam" id="PF01458">
    <property type="entry name" value="SUFBD_core"/>
    <property type="match status" value="1"/>
</dbReference>
<organism evidence="4 5">
    <name type="scientific">Halorubrum pallidum</name>
    <dbReference type="NCBI Taxonomy" id="1526114"/>
    <lineage>
        <taxon>Archaea</taxon>
        <taxon>Methanobacteriati</taxon>
        <taxon>Methanobacteriota</taxon>
        <taxon>Stenosarchaea group</taxon>
        <taxon>Halobacteria</taxon>
        <taxon>Halobacteriales</taxon>
        <taxon>Haloferacaceae</taxon>
        <taxon>Halorubrum</taxon>
    </lineage>
</organism>
<dbReference type="Proteomes" id="UP001596274">
    <property type="component" value="Unassembled WGS sequence"/>
</dbReference>
<dbReference type="PANTHER" id="PTHR30508:SF1">
    <property type="entry name" value="UPF0051 PROTEIN ABCI8, CHLOROPLASTIC-RELATED"/>
    <property type="match status" value="1"/>
</dbReference>
<dbReference type="PANTHER" id="PTHR30508">
    <property type="entry name" value="FES CLUSTER ASSEMBLY PROTEIN SUF"/>
    <property type="match status" value="1"/>
</dbReference>
<dbReference type="InterPro" id="IPR011542">
    <property type="entry name" value="SUF_FeS_clus_asmbl_SufD"/>
</dbReference>
<dbReference type="InterPro" id="IPR037284">
    <property type="entry name" value="SUF_FeS_clus_asmbl_SufBD_sf"/>
</dbReference>
<proteinExistence type="inferred from homology"/>
<evidence type="ECO:0000259" key="3">
    <source>
        <dbReference type="Pfam" id="PF19295"/>
    </source>
</evidence>
<name>A0ABD5T407_9EURY</name>
<sequence>MSTQAIESLSEDTVRRIADERDEPEWLLETRLDALSALETADLPDVIQTPGRRWTDLEALDFEALVDPLNQSDATERAAGDDEVVVLPFTEAFDEYGDVIEANFGSVLDPEHNYLTALSVALFTTGTFVYVPEGVDVEDVTVRAEMNSQSLFSQTLVVAEESSSVTILEAIESGDESAAAGTADDRYFSNLVEIVAGENSNVQFGSLQNLDSDTYTYSLKRAVTDTYATVDWIESNFGSKLTRSDVETELNGDGSESQIVGTFFGTDDQHFDINARVWHQAEQTTADLVTRGVLDDVARSVYEGVQDVGEDAWNTSSYQRENTLMLSDDAEADASPKLIIHNHDTEASHSATVGQVDAEDLFYLESRSIDSRTARNMLVEGFFVPVLEEIAVDEFRDDVQELVIQRLQ</sequence>
<keyword evidence="5" id="KW-1185">Reference proteome</keyword>
<protein>
    <submittedName>
        <fullName evidence="4">Fe-S cluster assembly protein SufD</fullName>
    </submittedName>
</protein>
<accession>A0ABD5T407</accession>
<dbReference type="InterPro" id="IPR000825">
    <property type="entry name" value="SUF_FeS_clus_asmbl_SufBD_core"/>
</dbReference>
<dbReference type="SUPFAM" id="SSF101960">
    <property type="entry name" value="Stabilizer of iron transporter SufD"/>
    <property type="match status" value="1"/>
</dbReference>
<evidence type="ECO:0000313" key="5">
    <source>
        <dbReference type="Proteomes" id="UP001596274"/>
    </source>
</evidence>
<dbReference type="NCBIfam" id="TIGR01981">
    <property type="entry name" value="sufD"/>
    <property type="match status" value="1"/>
</dbReference>
<feature type="domain" description="SUF system FeS cluster assembly SufBD N-terminal" evidence="3">
    <location>
        <begin position="76"/>
        <end position="139"/>
    </location>
</feature>
<dbReference type="InterPro" id="IPR045595">
    <property type="entry name" value="SufBD_N"/>
</dbReference>
<dbReference type="InterPro" id="IPR055346">
    <property type="entry name" value="Fe-S_cluster_assembly_SufBD"/>
</dbReference>
<comment type="caution">
    <text evidence="4">The sequence shown here is derived from an EMBL/GenBank/DDBJ whole genome shotgun (WGS) entry which is preliminary data.</text>
</comment>
<evidence type="ECO:0000256" key="1">
    <source>
        <dbReference type="ARBA" id="ARBA00043967"/>
    </source>
</evidence>
<reference evidence="4 5" key="1">
    <citation type="journal article" date="2019" name="Int. J. Syst. Evol. Microbiol.">
        <title>The Global Catalogue of Microorganisms (GCM) 10K type strain sequencing project: providing services to taxonomists for standard genome sequencing and annotation.</title>
        <authorList>
            <consortium name="The Broad Institute Genomics Platform"/>
            <consortium name="The Broad Institute Genome Sequencing Center for Infectious Disease"/>
            <person name="Wu L."/>
            <person name="Ma J."/>
        </authorList>
    </citation>
    <scope>NUCLEOTIDE SEQUENCE [LARGE SCALE GENOMIC DNA]</scope>
    <source>
        <strain evidence="4 5">PJ61</strain>
    </source>
</reference>
<comment type="similarity">
    <text evidence="1">Belongs to the iron-sulfur cluster assembly SufBD family.</text>
</comment>
<evidence type="ECO:0000259" key="2">
    <source>
        <dbReference type="Pfam" id="PF01458"/>
    </source>
</evidence>
<dbReference type="EMBL" id="JBHSWT010000090">
    <property type="protein sequence ID" value="MFC6770592.1"/>
    <property type="molecule type" value="Genomic_DNA"/>
</dbReference>
<gene>
    <name evidence="4" type="primary">sufD</name>
    <name evidence="4" type="ORF">ACFQDD_03475</name>
</gene>
<dbReference type="AlphaFoldDB" id="A0ABD5T407"/>
<dbReference type="Pfam" id="PF19295">
    <property type="entry name" value="SufBD_N"/>
    <property type="match status" value="1"/>
</dbReference>